<evidence type="ECO:0000259" key="2">
    <source>
        <dbReference type="Pfam" id="PF07589"/>
    </source>
</evidence>
<keyword evidence="1" id="KW-0732">Signal</keyword>
<dbReference type="Proteomes" id="UP000282818">
    <property type="component" value="Unassembled WGS sequence"/>
</dbReference>
<organism evidence="3 4">
    <name type="scientific">Neptunomonas marina</name>
    <dbReference type="NCBI Taxonomy" id="1815562"/>
    <lineage>
        <taxon>Bacteria</taxon>
        <taxon>Pseudomonadati</taxon>
        <taxon>Pseudomonadota</taxon>
        <taxon>Gammaproteobacteria</taxon>
        <taxon>Oceanospirillales</taxon>
        <taxon>Oceanospirillaceae</taxon>
        <taxon>Neptunomonas</taxon>
    </lineage>
</organism>
<feature type="signal peptide" evidence="1">
    <location>
        <begin position="1"/>
        <end position="25"/>
    </location>
</feature>
<evidence type="ECO:0000313" key="4">
    <source>
        <dbReference type="Proteomes" id="UP000282818"/>
    </source>
</evidence>
<dbReference type="EMBL" id="SACQ01000001">
    <property type="protein sequence ID" value="RVU32754.1"/>
    <property type="molecule type" value="Genomic_DNA"/>
</dbReference>
<evidence type="ECO:0000313" key="3">
    <source>
        <dbReference type="EMBL" id="RVU32754.1"/>
    </source>
</evidence>
<dbReference type="Pfam" id="PF07589">
    <property type="entry name" value="PEP-CTERM"/>
    <property type="match status" value="1"/>
</dbReference>
<comment type="caution">
    <text evidence="3">The sequence shown here is derived from an EMBL/GenBank/DDBJ whole genome shotgun (WGS) entry which is preliminary data.</text>
</comment>
<evidence type="ECO:0000256" key="1">
    <source>
        <dbReference type="SAM" id="SignalP"/>
    </source>
</evidence>
<dbReference type="InterPro" id="IPR013424">
    <property type="entry name" value="Ice-binding_C"/>
</dbReference>
<gene>
    <name evidence="3" type="ORF">EOE65_03600</name>
</gene>
<dbReference type="AlphaFoldDB" id="A0A437QE00"/>
<protein>
    <submittedName>
        <fullName evidence="3">PEP-CTERM sorting domain-containing protein</fullName>
    </submittedName>
</protein>
<proteinExistence type="predicted"/>
<reference evidence="3 4" key="1">
    <citation type="submission" date="2019-01" db="EMBL/GenBank/DDBJ databases">
        <authorList>
            <person name="Chen W.-M."/>
        </authorList>
    </citation>
    <scope>NUCLEOTIDE SEQUENCE [LARGE SCALE GENOMIC DNA]</scope>
    <source>
        <strain evidence="3 4">HPM-16</strain>
    </source>
</reference>
<name>A0A437QE00_9GAMM</name>
<dbReference type="NCBIfam" id="NF041927">
    <property type="entry name" value="Xrt_dep_XDP1"/>
    <property type="match status" value="1"/>
</dbReference>
<accession>A0A437QE00</accession>
<sequence length="266" mass="27832">MDMLSLFKKVGVCAFASLISVGAHAAVSWDFTGSAERISTATGGSYEWSGSDGSVVTLSAWNAVGYNDIQNANHVFGRNPWGLVIDQDGYPCGSNGGCSGGDSHYIDNGNVQEFVLFDFGDQEFSLESFYNGSVGNDSDVTVLAYTGNGDPTQNISSLNVSELSSNGWGVISHHSNTGSGYESANSNLNNVFSSYWIVGTYMSAVGAGGDYVGDTAFDSIKFAGITGEVRTPGPIGSPHTGVPLPGTLALMSLGLVFAARQRRRKA</sequence>
<feature type="domain" description="Ice-binding protein C-terminal" evidence="2">
    <location>
        <begin position="242"/>
        <end position="263"/>
    </location>
</feature>
<dbReference type="InterPro" id="IPR049672">
    <property type="entry name" value="Xrt_dep_XDP1"/>
</dbReference>
<keyword evidence="4" id="KW-1185">Reference proteome</keyword>
<feature type="chain" id="PRO_5019486449" evidence="1">
    <location>
        <begin position="26"/>
        <end position="266"/>
    </location>
</feature>